<keyword evidence="2" id="KW-1185">Reference proteome</keyword>
<dbReference type="RefSeq" id="WP_042392373.1">
    <property type="nucleotide sequence ID" value="NZ_BBMZ01000014.1"/>
</dbReference>
<dbReference type="STRING" id="1115515.EV102420_14_00170"/>
<organism evidence="1 2">
    <name type="scientific">Pseudescherichia vulneris NBRC 102420</name>
    <dbReference type="NCBI Taxonomy" id="1115515"/>
    <lineage>
        <taxon>Bacteria</taxon>
        <taxon>Pseudomonadati</taxon>
        <taxon>Pseudomonadota</taxon>
        <taxon>Gammaproteobacteria</taxon>
        <taxon>Enterobacterales</taxon>
        <taxon>Enterobacteriaceae</taxon>
        <taxon>Pseudescherichia</taxon>
    </lineage>
</organism>
<sequence>MITASPLPSPSLPQMSDDGYINEVELLSSGGVAVMVNRYSNAAVGDYLSLFWDGEAVSTLWLTENNIDTAFPWQVIVPDELVPDGSHSVWYTSTDTYQNIAASITTTAIVDRSHTGSLPPPVFIDAVDDVITYSSVMLNSGTHVEIPGDALAVGDTVILYWVGFDETGVTVPASVTSVTHTVTSADLQGFDVLIAPSYITPIGEGSAQAWYSVTNASGIVQNSDSASVNIDMAPSVLYPAPFFPAGGDGWLDCAESSMGVDITVPASSNFVANSVITVYWQGYARDGSAVANTYDVIPHVVAAPDVTDGFTVTVPSAYVTPIGIGYGQAWYQVNSPSIPGVSELAQVSVDTEHCSLLPAPEFPAAADDGVIDADEITADSGTEMTVSYPGMAAGDTVTAFWYGYVTSPSEPVAGTSWTETRTLVASEAEAQQAVFHIPAAYITPVGVGYGEGRYQVLFLDEEGIASSATTDVKIDTTPTAGLWMICGTGAPLFNPHLAVRPLNSVTLQGPAGADVQLSVSGTSGAYFNANDAQTLTVRLDETGFGFAQVYSYQTGNVPVSAYVVSDPQMSARANMTFTWWLDGQGELQYYGVSTGAAADGKSLCSVYLVTSEPCEATWAELSLTNNNSAVITVSGDKTALINVSGTHAGGFDLTDGVAETVEFTLSLVSVSGAYITSSLVFSPFNH</sequence>
<proteinExistence type="predicted"/>
<comment type="caution">
    <text evidence="1">The sequence shown here is derived from an EMBL/GenBank/DDBJ whole genome shotgun (WGS) entry which is preliminary data.</text>
</comment>
<dbReference type="Proteomes" id="UP000029462">
    <property type="component" value="Unassembled WGS sequence"/>
</dbReference>
<accession>A0A090V4D8</accession>
<dbReference type="OrthoDB" id="6629337at2"/>
<dbReference type="eggNOG" id="ENOG50331NS">
    <property type="taxonomic scope" value="Bacteria"/>
</dbReference>
<evidence type="ECO:0000313" key="1">
    <source>
        <dbReference type="EMBL" id="GAL58958.1"/>
    </source>
</evidence>
<protein>
    <submittedName>
        <fullName evidence="1">Uncharacterized protein</fullName>
    </submittedName>
</protein>
<name>A0A090V4D8_PSEVU</name>
<evidence type="ECO:0000313" key="2">
    <source>
        <dbReference type="Proteomes" id="UP000029462"/>
    </source>
</evidence>
<dbReference type="AlphaFoldDB" id="A0A090V4D8"/>
<gene>
    <name evidence="1" type="ORF">EV102420_14_00170</name>
</gene>
<dbReference type="EMBL" id="BBMZ01000014">
    <property type="protein sequence ID" value="GAL58958.1"/>
    <property type="molecule type" value="Genomic_DNA"/>
</dbReference>
<reference evidence="1 2" key="1">
    <citation type="submission" date="2014-09" db="EMBL/GenBank/DDBJ databases">
        <title>Whole genome shotgun sequence of Escherichia vulneris NBRC 102420.</title>
        <authorList>
            <person name="Yoshida Y."/>
            <person name="Hosoyama A."/>
            <person name="Tsuchikane K."/>
            <person name="Ohji S."/>
            <person name="Ichikawa N."/>
            <person name="Kimura A."/>
            <person name="Yamazoe A."/>
            <person name="Ezaki T."/>
            <person name="Fujita N."/>
        </authorList>
    </citation>
    <scope>NUCLEOTIDE SEQUENCE [LARGE SCALE GENOMIC DNA]</scope>
    <source>
        <strain evidence="1 2">NBRC 102420</strain>
    </source>
</reference>